<proteinExistence type="predicted"/>
<dbReference type="Proteomes" id="UP000054564">
    <property type="component" value="Unassembled WGS sequence"/>
</dbReference>
<name>A0A0L0V0W7_9BASI</name>
<dbReference type="EMBL" id="AJIL01000158">
    <property type="protein sequence ID" value="KNE92649.1"/>
    <property type="molecule type" value="Genomic_DNA"/>
</dbReference>
<evidence type="ECO:0000313" key="2">
    <source>
        <dbReference type="Proteomes" id="UP000054564"/>
    </source>
</evidence>
<evidence type="ECO:0000313" key="1">
    <source>
        <dbReference type="EMBL" id="KNE92649.1"/>
    </source>
</evidence>
<sequence length="160" mass="18320">MARVCKLQVAPKMFLPRMNKDAHWQCVLKSQINEAIAWPSDSRIKIATQLPVLDQLPGDKPDITMLKLMTALDNLTQDVGEIFEAIFKQSKMTMTEFSSQLQVNQCQPRIMYQCLKLVIPTGAQQAHRGESGEYLDDTPGLTHPMERCSCYLFKAFRQWN</sequence>
<keyword evidence="2" id="KW-1185">Reference proteome</keyword>
<organism evidence="1 2">
    <name type="scientific">Puccinia striiformis f. sp. tritici PST-78</name>
    <dbReference type="NCBI Taxonomy" id="1165861"/>
    <lineage>
        <taxon>Eukaryota</taxon>
        <taxon>Fungi</taxon>
        <taxon>Dikarya</taxon>
        <taxon>Basidiomycota</taxon>
        <taxon>Pucciniomycotina</taxon>
        <taxon>Pucciniomycetes</taxon>
        <taxon>Pucciniales</taxon>
        <taxon>Pucciniaceae</taxon>
        <taxon>Puccinia</taxon>
    </lineage>
</organism>
<protein>
    <submittedName>
        <fullName evidence="1">Uncharacterized protein</fullName>
    </submittedName>
</protein>
<reference evidence="2" key="1">
    <citation type="submission" date="2014-03" db="EMBL/GenBank/DDBJ databases">
        <title>The Genome Sequence of Puccinia striiformis f. sp. tritici PST-78.</title>
        <authorList>
            <consortium name="The Broad Institute Genome Sequencing Platform"/>
            <person name="Cuomo C."/>
            <person name="Hulbert S."/>
            <person name="Chen X."/>
            <person name="Walker B."/>
            <person name="Young S.K."/>
            <person name="Zeng Q."/>
            <person name="Gargeya S."/>
            <person name="Fitzgerald M."/>
            <person name="Haas B."/>
            <person name="Abouelleil A."/>
            <person name="Alvarado L."/>
            <person name="Arachchi H.M."/>
            <person name="Berlin A.M."/>
            <person name="Chapman S.B."/>
            <person name="Goldberg J."/>
            <person name="Griggs A."/>
            <person name="Gujja S."/>
            <person name="Hansen M."/>
            <person name="Howarth C."/>
            <person name="Imamovic A."/>
            <person name="Larimer J."/>
            <person name="McCowan C."/>
            <person name="Montmayeur A."/>
            <person name="Murphy C."/>
            <person name="Neiman D."/>
            <person name="Pearson M."/>
            <person name="Priest M."/>
            <person name="Roberts A."/>
            <person name="Saif S."/>
            <person name="Shea T."/>
            <person name="Sisk P."/>
            <person name="Sykes S."/>
            <person name="Wortman J."/>
            <person name="Nusbaum C."/>
            <person name="Birren B."/>
        </authorList>
    </citation>
    <scope>NUCLEOTIDE SEQUENCE [LARGE SCALE GENOMIC DNA]</scope>
    <source>
        <strain evidence="2">race PST-78</strain>
    </source>
</reference>
<dbReference type="AlphaFoldDB" id="A0A0L0V0W7"/>
<comment type="caution">
    <text evidence="1">The sequence shown here is derived from an EMBL/GenBank/DDBJ whole genome shotgun (WGS) entry which is preliminary data.</text>
</comment>
<accession>A0A0L0V0W7</accession>
<dbReference type="STRING" id="1165861.A0A0L0V0W7"/>
<gene>
    <name evidence="1" type="ORF">PSTG_13975</name>
</gene>